<feature type="region of interest" description="Disordered" evidence="10">
    <location>
        <begin position="1"/>
        <end position="25"/>
    </location>
</feature>
<dbReference type="GO" id="GO:0045504">
    <property type="term" value="F:dynein heavy chain binding"/>
    <property type="evidence" value="ECO:0007669"/>
    <property type="project" value="TreeGrafter"/>
</dbReference>
<dbReference type="GO" id="GO:0005874">
    <property type="term" value="C:microtubule"/>
    <property type="evidence" value="ECO:0007669"/>
    <property type="project" value="UniProtKB-KW"/>
</dbReference>
<feature type="region of interest" description="Disordered" evidence="10">
    <location>
        <begin position="489"/>
        <end position="518"/>
    </location>
</feature>
<gene>
    <name evidence="11" type="ORF">MKK02DRAFT_39226</name>
</gene>
<dbReference type="GO" id="GO:0005868">
    <property type="term" value="C:cytoplasmic dynein complex"/>
    <property type="evidence" value="ECO:0007669"/>
    <property type="project" value="InterPro"/>
</dbReference>
<dbReference type="RefSeq" id="XP_052943024.1">
    <property type="nucleotide sequence ID" value="XM_053090497.1"/>
</dbReference>
<feature type="compositionally biased region" description="Low complexity" evidence="10">
    <location>
        <begin position="1"/>
        <end position="17"/>
    </location>
</feature>
<feature type="region of interest" description="Disordered" evidence="10">
    <location>
        <begin position="298"/>
        <end position="319"/>
    </location>
</feature>
<evidence type="ECO:0000256" key="3">
    <source>
        <dbReference type="ARBA" id="ARBA00022490"/>
    </source>
</evidence>
<keyword evidence="9" id="KW-0206">Cytoskeleton</keyword>
<keyword evidence="2" id="KW-0813">Transport</keyword>
<comment type="caution">
    <text evidence="11">The sequence shown here is derived from an EMBL/GenBank/DDBJ whole genome shotgun (WGS) entry which is preliminary data.</text>
</comment>
<evidence type="ECO:0000256" key="2">
    <source>
        <dbReference type="ARBA" id="ARBA00022448"/>
    </source>
</evidence>
<dbReference type="Proteomes" id="UP001164286">
    <property type="component" value="Unassembled WGS sequence"/>
</dbReference>
<dbReference type="GO" id="GO:0007018">
    <property type="term" value="P:microtubule-based movement"/>
    <property type="evidence" value="ECO:0007669"/>
    <property type="project" value="InterPro"/>
</dbReference>
<dbReference type="GO" id="GO:0000226">
    <property type="term" value="P:microtubule cytoskeleton organization"/>
    <property type="evidence" value="ECO:0007669"/>
    <property type="project" value="TreeGrafter"/>
</dbReference>
<reference evidence="11" key="1">
    <citation type="journal article" date="2022" name="G3 (Bethesda)">
        <title>High quality genome of the basidiomycete yeast Dioszegia hungarica PDD-24b-2 isolated from cloud water.</title>
        <authorList>
            <person name="Jarrige D."/>
            <person name="Haridas S."/>
            <person name="Bleykasten-Grosshans C."/>
            <person name="Joly M."/>
            <person name="Nadalig T."/>
            <person name="Sancelme M."/>
            <person name="Vuilleumier S."/>
            <person name="Grigoriev I.V."/>
            <person name="Amato P."/>
            <person name="Bringel F."/>
        </authorList>
    </citation>
    <scope>NUCLEOTIDE SEQUENCE</scope>
    <source>
        <strain evidence="11">PDD-24b-2</strain>
    </source>
</reference>
<protein>
    <submittedName>
        <fullName evidence="11">Dynein light intermediate chain-domain-containing protein</fullName>
    </submittedName>
</protein>
<keyword evidence="7" id="KW-0243">Dynein</keyword>
<keyword evidence="6" id="KW-0067">ATP-binding</keyword>
<feature type="region of interest" description="Disordered" evidence="10">
    <location>
        <begin position="422"/>
        <end position="441"/>
    </location>
</feature>
<dbReference type="InterPro" id="IPR022780">
    <property type="entry name" value="Dynein_light_int_chain"/>
</dbReference>
<evidence type="ECO:0000256" key="5">
    <source>
        <dbReference type="ARBA" id="ARBA00022741"/>
    </source>
</evidence>
<evidence type="ECO:0000256" key="8">
    <source>
        <dbReference type="ARBA" id="ARBA00023175"/>
    </source>
</evidence>
<evidence type="ECO:0000313" key="12">
    <source>
        <dbReference type="Proteomes" id="UP001164286"/>
    </source>
</evidence>
<dbReference type="Pfam" id="PF05783">
    <property type="entry name" value="DLIC"/>
    <property type="match status" value="2"/>
</dbReference>
<dbReference type="PANTHER" id="PTHR12688">
    <property type="entry name" value="DYNEIN LIGHT INTERMEDIATE CHAIN"/>
    <property type="match status" value="1"/>
</dbReference>
<comment type="subcellular location">
    <subcellularLocation>
        <location evidence="1">Cytoplasm</location>
        <location evidence="1">Cytoskeleton</location>
    </subcellularLocation>
</comment>
<keyword evidence="5" id="KW-0547">Nucleotide-binding</keyword>
<dbReference type="PANTHER" id="PTHR12688:SF0">
    <property type="entry name" value="DYNEIN LIGHT INTERMEDIATE CHAIN"/>
    <property type="match status" value="1"/>
</dbReference>
<evidence type="ECO:0000256" key="4">
    <source>
        <dbReference type="ARBA" id="ARBA00022701"/>
    </source>
</evidence>
<evidence type="ECO:0000256" key="1">
    <source>
        <dbReference type="ARBA" id="ARBA00004245"/>
    </source>
</evidence>
<accession>A0AA38H3F7</accession>
<sequence length="543" mass="58090">MSRTNGGLSSSAGAGPSTFPAQASGSTDLWSDILRSADKKKVYGKKNVVILSERHHGRTHLLTQLLGAPSTSDTRRRKRPASTLALGYEVLQVRDEGDEEAVPPTSVFFPPGSGRGGVKLVQAALPPSAIPDTAVMIVLDWTRPGGMAKELITWLRWIEEWAGGSDDSEEMRDRLQSHLQNYSELQLPSPSSSQLPLTNSYSANAPLLPLGQGTLTLNSHGIPIIVVCTKADLMESKADAAGMKGSAWEERCDWAQQVIRTICLSYGAALFYTASTQPQTYTLLRSYLLHRLHSTSTSSASISDSTSAPPPQTSRFPFPHRANVLDRDAVMVPSGWDSWGKINVLRDGYDPAGILEVVERDLKAAEEREGVELERIWVGMIPDLSRTKPSNAASSSFNAELEQSFLLRQYDLLQADPHRDPRAKFRSAMPASSGPSAPAGTDDRYGGYGGVVGPLASSGGLSLPGVEKAMAEMEGQGAEDLKEKFAKMGRKDGVTKPLLSPSTPGGGDRQAAGGVPNEALHSFFQGLLASKGKAGTPKPATAE</sequence>
<evidence type="ECO:0000256" key="7">
    <source>
        <dbReference type="ARBA" id="ARBA00023017"/>
    </source>
</evidence>
<dbReference type="GO" id="GO:0035974">
    <property type="term" value="C:meiotic spindle pole body"/>
    <property type="evidence" value="ECO:0007669"/>
    <property type="project" value="TreeGrafter"/>
</dbReference>
<keyword evidence="4" id="KW-0493">Microtubule</keyword>
<feature type="compositionally biased region" description="Low complexity" evidence="10">
    <location>
        <begin position="427"/>
        <end position="440"/>
    </location>
</feature>
<evidence type="ECO:0000256" key="9">
    <source>
        <dbReference type="ARBA" id="ARBA00023212"/>
    </source>
</evidence>
<dbReference type="GO" id="GO:0005524">
    <property type="term" value="F:ATP binding"/>
    <property type="evidence" value="ECO:0007669"/>
    <property type="project" value="UniProtKB-KW"/>
</dbReference>
<keyword evidence="8" id="KW-0505">Motor protein</keyword>
<evidence type="ECO:0000256" key="6">
    <source>
        <dbReference type="ARBA" id="ARBA00022840"/>
    </source>
</evidence>
<evidence type="ECO:0000256" key="10">
    <source>
        <dbReference type="SAM" id="MobiDB-lite"/>
    </source>
</evidence>
<dbReference type="AlphaFoldDB" id="A0AA38H3F7"/>
<dbReference type="InterPro" id="IPR008467">
    <property type="entry name" value="Dynein1_light_intermed_chain"/>
</dbReference>
<proteinExistence type="predicted"/>
<name>A0AA38H3F7_9TREE</name>
<evidence type="ECO:0000313" key="11">
    <source>
        <dbReference type="EMBL" id="KAI9633247.1"/>
    </source>
</evidence>
<organism evidence="11 12">
    <name type="scientific">Dioszegia hungarica</name>
    <dbReference type="NCBI Taxonomy" id="4972"/>
    <lineage>
        <taxon>Eukaryota</taxon>
        <taxon>Fungi</taxon>
        <taxon>Dikarya</taxon>
        <taxon>Basidiomycota</taxon>
        <taxon>Agaricomycotina</taxon>
        <taxon>Tremellomycetes</taxon>
        <taxon>Tremellales</taxon>
        <taxon>Bulleribasidiaceae</taxon>
        <taxon>Dioszegia</taxon>
    </lineage>
</organism>
<keyword evidence="12" id="KW-1185">Reference proteome</keyword>
<dbReference type="GeneID" id="77729702"/>
<dbReference type="EMBL" id="JAKWFO010000011">
    <property type="protein sequence ID" value="KAI9633247.1"/>
    <property type="molecule type" value="Genomic_DNA"/>
</dbReference>
<keyword evidence="3" id="KW-0963">Cytoplasm</keyword>
<feature type="compositionally biased region" description="Low complexity" evidence="10">
    <location>
        <begin position="298"/>
        <end position="307"/>
    </location>
</feature>